<dbReference type="FunCoup" id="A0A1Q3BFG9">
    <property type="interactions" value="72"/>
</dbReference>
<feature type="compositionally biased region" description="Basic and acidic residues" evidence="1">
    <location>
        <begin position="307"/>
        <end position="326"/>
    </location>
</feature>
<evidence type="ECO:0000256" key="1">
    <source>
        <dbReference type="SAM" id="MobiDB-lite"/>
    </source>
</evidence>
<name>A0A1Q3BFG9_CEPFO</name>
<keyword evidence="4" id="KW-1185">Reference proteome</keyword>
<dbReference type="Proteomes" id="UP000187406">
    <property type="component" value="Unassembled WGS sequence"/>
</dbReference>
<comment type="caution">
    <text evidence="3">The sequence shown here is derived from an EMBL/GenBank/DDBJ whole genome shotgun (WGS) entry which is preliminary data.</text>
</comment>
<proteinExistence type="predicted"/>
<dbReference type="OrthoDB" id="1924799at2759"/>
<dbReference type="Pfam" id="PF14383">
    <property type="entry name" value="VARLMGL"/>
    <property type="match status" value="1"/>
</dbReference>
<accession>A0A1Q3BFG9</accession>
<dbReference type="InParanoid" id="A0A1Q3BFG9"/>
<sequence>MKLLSTSPSISSSSNTGFLDANLPISKSATAGCFAGILRRVLCSRTLPTHPSDHLTETSSLSCEKHQELSSKEKREVAAAPGIVARLMGLDSSAEINLSCASIGPNTISRSRSMNSVDCEVNDDQIQGWYRRVKSTMSFREMPTFLELENDDFIVMSFEEESESNYGNKERKCEVGFEELKGRRKVKYRNKENKEERVLEKMMVVDKETNKMSLNKMKCSSRRTSNETTKRVYYNANVKDSTDISLPLKDSDEKSHFAFELAKRSKCRISKELFNAAECTSEESSPVSVLDFGQFTIDHQVLNSEEDDKRSAESSTRRKLSSELENCKQISPANNNNNNNNNVTDKDKKLKIDENHGARKKECHNGNYLDFWSEIINRITEVEMKAPTWKYHKISMVEEFEVISEDFGSQILHQLLDELVDQLVGPMHNLNL</sequence>
<feature type="region of interest" description="Disordered" evidence="1">
    <location>
        <begin position="303"/>
        <end position="348"/>
    </location>
</feature>
<evidence type="ECO:0000313" key="4">
    <source>
        <dbReference type="Proteomes" id="UP000187406"/>
    </source>
</evidence>
<feature type="domain" description="DUF3741" evidence="2">
    <location>
        <begin position="79"/>
        <end position="92"/>
    </location>
</feature>
<evidence type="ECO:0000313" key="3">
    <source>
        <dbReference type="EMBL" id="GAV66604.1"/>
    </source>
</evidence>
<dbReference type="EMBL" id="BDDD01000489">
    <property type="protein sequence ID" value="GAV66604.1"/>
    <property type="molecule type" value="Genomic_DNA"/>
</dbReference>
<dbReference type="PANTHER" id="PTHR35499">
    <property type="entry name" value="OS05G0128300 PROTEIN"/>
    <property type="match status" value="1"/>
</dbReference>
<gene>
    <name evidence="3" type="ORF">CFOL_v3_10114</name>
</gene>
<organism evidence="3 4">
    <name type="scientific">Cephalotus follicularis</name>
    <name type="common">Albany pitcher plant</name>
    <dbReference type="NCBI Taxonomy" id="3775"/>
    <lineage>
        <taxon>Eukaryota</taxon>
        <taxon>Viridiplantae</taxon>
        <taxon>Streptophyta</taxon>
        <taxon>Embryophyta</taxon>
        <taxon>Tracheophyta</taxon>
        <taxon>Spermatophyta</taxon>
        <taxon>Magnoliopsida</taxon>
        <taxon>eudicotyledons</taxon>
        <taxon>Gunneridae</taxon>
        <taxon>Pentapetalae</taxon>
        <taxon>rosids</taxon>
        <taxon>fabids</taxon>
        <taxon>Oxalidales</taxon>
        <taxon>Cephalotaceae</taxon>
        <taxon>Cephalotus</taxon>
    </lineage>
</organism>
<dbReference type="STRING" id="3775.A0A1Q3BFG9"/>
<protein>
    <submittedName>
        <fullName evidence="3">VARLMGL domain-containing protein</fullName>
    </submittedName>
</protein>
<dbReference type="PANTHER" id="PTHR35499:SF1">
    <property type="entry name" value="DUF3741 DOMAIN-CONTAINING PROTEIN"/>
    <property type="match status" value="1"/>
</dbReference>
<evidence type="ECO:0000259" key="2">
    <source>
        <dbReference type="Pfam" id="PF14383"/>
    </source>
</evidence>
<reference evidence="4" key="1">
    <citation type="submission" date="2016-04" db="EMBL/GenBank/DDBJ databases">
        <title>Cephalotus genome sequencing.</title>
        <authorList>
            <person name="Fukushima K."/>
            <person name="Hasebe M."/>
            <person name="Fang X."/>
        </authorList>
    </citation>
    <scope>NUCLEOTIDE SEQUENCE [LARGE SCALE GENOMIC DNA]</scope>
    <source>
        <strain evidence="4">cv. St1</strain>
    </source>
</reference>
<dbReference type="InterPro" id="IPR032795">
    <property type="entry name" value="DUF3741-assoc"/>
</dbReference>
<dbReference type="AlphaFoldDB" id="A0A1Q3BFG9"/>